<dbReference type="GO" id="GO:0008768">
    <property type="term" value="F:UDP-sugar diphosphatase activity"/>
    <property type="evidence" value="ECO:0007669"/>
    <property type="project" value="TreeGrafter"/>
</dbReference>
<dbReference type="EMBL" id="NGJX01000018">
    <property type="protein sequence ID" value="RST98820.1"/>
    <property type="molecule type" value="Genomic_DNA"/>
</dbReference>
<dbReference type="Pfam" id="PF00746">
    <property type="entry name" value="Gram_pos_anchor"/>
    <property type="match status" value="1"/>
</dbReference>
<keyword evidence="2" id="KW-0964">Secreted</keyword>
<feature type="coiled-coil region" evidence="5">
    <location>
        <begin position="710"/>
        <end position="737"/>
    </location>
</feature>
<gene>
    <name evidence="9" type="ORF">CBF32_12555</name>
</gene>
<dbReference type="OrthoDB" id="9801679at2"/>
<evidence type="ECO:0000256" key="6">
    <source>
        <dbReference type="SAM" id="Phobius"/>
    </source>
</evidence>
<dbReference type="AlphaFoldDB" id="A0A369B3J8"/>
<feature type="chain" id="PRO_5035158600" description="Gram-positive cocci surface proteins LPxTG domain-containing protein" evidence="7">
    <location>
        <begin position="32"/>
        <end position="802"/>
    </location>
</feature>
<evidence type="ECO:0000313" key="10">
    <source>
        <dbReference type="Proteomes" id="UP000288197"/>
    </source>
</evidence>
<keyword evidence="1" id="KW-0134">Cell wall</keyword>
<dbReference type="Pfam" id="PF00149">
    <property type="entry name" value="Metallophos"/>
    <property type="match status" value="1"/>
</dbReference>
<reference evidence="9 10" key="1">
    <citation type="submission" date="2017-05" db="EMBL/GenBank/DDBJ databases">
        <title>Vagococcus spp. assemblies.</title>
        <authorList>
            <person name="Gulvik C.A."/>
        </authorList>
    </citation>
    <scope>NUCLEOTIDE SEQUENCE [LARGE SCALE GENOMIC DNA]</scope>
    <source>
        <strain evidence="9 10">NCFB 2497</strain>
    </source>
</reference>
<dbReference type="PROSITE" id="PS00786">
    <property type="entry name" value="5_NUCLEOTIDASE_2"/>
    <property type="match status" value="1"/>
</dbReference>
<keyword evidence="6" id="KW-0812">Transmembrane</keyword>
<dbReference type="InterPro" id="IPR036907">
    <property type="entry name" value="5'-Nucleotdase_C_sf"/>
</dbReference>
<feature type="domain" description="Gram-positive cocci surface proteins LPxTG" evidence="8">
    <location>
        <begin position="767"/>
        <end position="802"/>
    </location>
</feature>
<dbReference type="NCBIfam" id="TIGR01167">
    <property type="entry name" value="LPXTG_anchor"/>
    <property type="match status" value="1"/>
</dbReference>
<keyword evidence="6" id="KW-0472">Membrane</keyword>
<dbReference type="PROSITE" id="PS00785">
    <property type="entry name" value="5_NUCLEOTIDASE_1"/>
    <property type="match status" value="1"/>
</dbReference>
<dbReference type="RefSeq" id="WP_114288627.1">
    <property type="nucleotide sequence ID" value="NZ_JBMAKX010000004.1"/>
</dbReference>
<comment type="caution">
    <text evidence="9">The sequence shown here is derived from an EMBL/GenBank/DDBJ whole genome shotgun (WGS) entry which is preliminary data.</text>
</comment>
<evidence type="ECO:0000313" key="9">
    <source>
        <dbReference type="EMBL" id="RST98820.1"/>
    </source>
</evidence>
<dbReference type="InterPro" id="IPR008334">
    <property type="entry name" value="5'-Nucleotdase_C"/>
</dbReference>
<dbReference type="Gene3D" id="3.90.780.10">
    <property type="entry name" value="5'-Nucleotidase, C-terminal domain"/>
    <property type="match status" value="1"/>
</dbReference>
<dbReference type="InterPro" id="IPR019931">
    <property type="entry name" value="LPXTG_anchor"/>
</dbReference>
<dbReference type="PRINTS" id="PR01607">
    <property type="entry name" value="APYRASEFAMLY"/>
</dbReference>
<dbReference type="GO" id="GO:0008253">
    <property type="term" value="F:5'-nucleotidase activity"/>
    <property type="evidence" value="ECO:0007669"/>
    <property type="project" value="TreeGrafter"/>
</dbReference>
<dbReference type="GO" id="GO:0000166">
    <property type="term" value="F:nucleotide binding"/>
    <property type="evidence" value="ECO:0007669"/>
    <property type="project" value="InterPro"/>
</dbReference>
<evidence type="ECO:0000256" key="7">
    <source>
        <dbReference type="SAM" id="SignalP"/>
    </source>
</evidence>
<dbReference type="GO" id="GO:0030288">
    <property type="term" value="C:outer membrane-bounded periplasmic space"/>
    <property type="evidence" value="ECO:0007669"/>
    <property type="project" value="TreeGrafter"/>
</dbReference>
<protein>
    <recommendedName>
        <fullName evidence="8">Gram-positive cocci surface proteins LPxTG domain-containing protein</fullName>
    </recommendedName>
</protein>
<keyword evidence="6" id="KW-1133">Transmembrane helix</keyword>
<feature type="signal peptide" evidence="7">
    <location>
        <begin position="1"/>
        <end position="31"/>
    </location>
</feature>
<keyword evidence="5" id="KW-0175">Coiled coil</keyword>
<dbReference type="Gene3D" id="3.60.21.10">
    <property type="match status" value="1"/>
</dbReference>
<evidence type="ECO:0000256" key="3">
    <source>
        <dbReference type="ARBA" id="ARBA00022729"/>
    </source>
</evidence>
<keyword evidence="3 7" id="KW-0732">Signal</keyword>
<dbReference type="PROSITE" id="PS50847">
    <property type="entry name" value="GRAM_POS_ANCHORING"/>
    <property type="match status" value="1"/>
</dbReference>
<dbReference type="PANTHER" id="PTHR11575:SF24">
    <property type="entry name" value="5'-NUCLEOTIDASE"/>
    <property type="match status" value="1"/>
</dbReference>
<evidence type="ECO:0000259" key="8">
    <source>
        <dbReference type="PROSITE" id="PS50847"/>
    </source>
</evidence>
<evidence type="ECO:0000256" key="1">
    <source>
        <dbReference type="ARBA" id="ARBA00022512"/>
    </source>
</evidence>
<name>A0A369B3J8_9ENTE</name>
<dbReference type="SUPFAM" id="SSF56300">
    <property type="entry name" value="Metallo-dependent phosphatases"/>
    <property type="match status" value="1"/>
</dbReference>
<dbReference type="InterPro" id="IPR006179">
    <property type="entry name" value="5_nucleotidase/apyrase"/>
</dbReference>
<evidence type="ECO:0000256" key="4">
    <source>
        <dbReference type="ARBA" id="ARBA00023088"/>
    </source>
</evidence>
<dbReference type="Proteomes" id="UP000288197">
    <property type="component" value="Unassembled WGS sequence"/>
</dbReference>
<dbReference type="InterPro" id="IPR006146">
    <property type="entry name" value="5'-Nucleotdase_CS"/>
</dbReference>
<keyword evidence="4" id="KW-0572">Peptidoglycan-anchor</keyword>
<organism evidence="9 10">
    <name type="scientific">Vagococcus fluvialis</name>
    <dbReference type="NCBI Taxonomy" id="2738"/>
    <lineage>
        <taxon>Bacteria</taxon>
        <taxon>Bacillati</taxon>
        <taxon>Bacillota</taxon>
        <taxon>Bacilli</taxon>
        <taxon>Lactobacillales</taxon>
        <taxon>Enterococcaceae</taxon>
        <taxon>Vagococcus</taxon>
    </lineage>
</organism>
<dbReference type="InterPro" id="IPR029052">
    <property type="entry name" value="Metallo-depent_PP-like"/>
</dbReference>
<keyword evidence="10" id="KW-1185">Reference proteome</keyword>
<dbReference type="GO" id="GO:0046872">
    <property type="term" value="F:metal ion binding"/>
    <property type="evidence" value="ECO:0007669"/>
    <property type="project" value="InterPro"/>
</dbReference>
<dbReference type="GO" id="GO:0009166">
    <property type="term" value="P:nucleotide catabolic process"/>
    <property type="evidence" value="ECO:0007669"/>
    <property type="project" value="InterPro"/>
</dbReference>
<evidence type="ECO:0000256" key="5">
    <source>
        <dbReference type="SAM" id="Coils"/>
    </source>
</evidence>
<dbReference type="Pfam" id="PF02872">
    <property type="entry name" value="5_nucleotid_C"/>
    <property type="match status" value="1"/>
</dbReference>
<feature type="transmembrane region" description="Helical" evidence="6">
    <location>
        <begin position="776"/>
        <end position="794"/>
    </location>
</feature>
<dbReference type="InterPro" id="IPR004843">
    <property type="entry name" value="Calcineurin-like_PHP"/>
</dbReference>
<evidence type="ECO:0000256" key="2">
    <source>
        <dbReference type="ARBA" id="ARBA00022525"/>
    </source>
</evidence>
<accession>A0A369B3J8</accession>
<dbReference type="SUPFAM" id="SSF55816">
    <property type="entry name" value="5'-nucleotidase (syn. UDP-sugar hydrolase), C-terminal domain"/>
    <property type="match status" value="1"/>
</dbReference>
<proteinExistence type="predicted"/>
<dbReference type="GeneID" id="63145326"/>
<dbReference type="PANTHER" id="PTHR11575">
    <property type="entry name" value="5'-NUCLEOTIDASE-RELATED"/>
    <property type="match status" value="1"/>
</dbReference>
<sequence>MEKVKGFKKFNVVMLLLLSLGVFSPSLGVVAETTEQTVASSVQESESTLDSTATTTSENKEVVPEENTALATAKKETKAASKGIVRIMHTNDMHGRMEYLEDKYSPSIGLGRVKTFKDNQKPTLLVDAGDAMQGLPISNYSNGVDMAKAMNAVGYDAMTLGNHEFDFGLEQALMYKDILKFPIVSANVYKDGVRPFDPYTIVEKEVEGEKKRFALIGLTTPETTVKTHPNNIVGVTFKKPAPVAIETINYIEEKDGGADYFVFMTHLGIDETTVEDERSTYLASQLATNFPDKKIFIADGHSHTALPEGIKSGHVLIGQTGNHLNNVGMMTGDYTAEEPKLSAKLHPFSELQGLTPDPAVEAIVAEAKAKFDQEMSGVLMENNKILFNGERENVRSRETNLGNLVGDALLAYGKTSFKEPSDFAIMNGGGLRQSIKPGKVTKGDVVGVMPFGNIVSQVKVSGNEIYAMFEHSLRSMHVTNDAGEVILDENGFPKLGANGGFLQVSDSIEVLYDSNLQGADPATGLAGQRVHSIKIKDASGNFVIVPRTDDLVYNMVTNDFLAAGGDGYSMLVGKPVDEGPSMDEVFMNYITSLDDKKLASYEKELPMTRIISAKAEALPAEDREQQALAKAIASLKELDKEEFTAFSWAKLSKEIEKAEAALALKDETKAKTAKDSLQQVTNELVDISELRELVKKGDTLKAADYKVMEWKEFELALKEAKDLLEKAKDETIEVTTEEVIKVSEKLNKAMKSLVPVKKDTGKDGSNLPKTGEEKSSIAYIGLGLVGVTGIYIYSRNKKNKAA</sequence>